<evidence type="ECO:0000256" key="7">
    <source>
        <dbReference type="ARBA" id="ARBA00022750"/>
    </source>
</evidence>
<dbReference type="InterPro" id="IPR043128">
    <property type="entry name" value="Rev_trsase/Diguanyl_cyclase"/>
</dbReference>
<evidence type="ECO:0000313" key="20">
    <source>
        <dbReference type="Proteomes" id="UP000285301"/>
    </source>
</evidence>
<protein>
    <recommendedName>
        <fullName evidence="1">RNA-directed DNA polymerase</fullName>
        <ecNumber evidence="1">2.7.7.49</ecNumber>
    </recommendedName>
</protein>
<dbReference type="CDD" id="cd01647">
    <property type="entry name" value="RT_LTR"/>
    <property type="match status" value="1"/>
</dbReference>
<dbReference type="OrthoDB" id="6514906at2759"/>
<dbReference type="GO" id="GO:0004190">
    <property type="term" value="F:aspartic-type endopeptidase activity"/>
    <property type="evidence" value="ECO:0007669"/>
    <property type="project" value="UniProtKB-KW"/>
</dbReference>
<proteinExistence type="predicted"/>
<keyword evidence="9" id="KW-0378">Hydrolase</keyword>
<evidence type="ECO:0000256" key="2">
    <source>
        <dbReference type="ARBA" id="ARBA00022670"/>
    </source>
</evidence>
<dbReference type="InterPro" id="IPR041588">
    <property type="entry name" value="Integrase_H2C2"/>
</dbReference>
<dbReference type="GO" id="GO:0006508">
    <property type="term" value="P:proteolysis"/>
    <property type="evidence" value="ECO:0007669"/>
    <property type="project" value="UniProtKB-KW"/>
</dbReference>
<evidence type="ECO:0000259" key="17">
    <source>
        <dbReference type="PROSITE" id="PS50878"/>
    </source>
</evidence>
<dbReference type="FunFam" id="3.30.70.270:FF:000020">
    <property type="entry name" value="Transposon Tf2-6 polyprotein-like Protein"/>
    <property type="match status" value="1"/>
</dbReference>
<dbReference type="GO" id="GO:0003677">
    <property type="term" value="F:DNA binding"/>
    <property type="evidence" value="ECO:0007669"/>
    <property type="project" value="UniProtKB-KW"/>
</dbReference>
<dbReference type="PANTHER" id="PTHR37984:SF5">
    <property type="entry name" value="PROTEIN NYNRIN-LIKE"/>
    <property type="match status" value="1"/>
</dbReference>
<feature type="region of interest" description="Disordered" evidence="16">
    <location>
        <begin position="26"/>
        <end position="47"/>
    </location>
</feature>
<dbReference type="PROSITE" id="PS50878">
    <property type="entry name" value="RT_POL"/>
    <property type="match status" value="1"/>
</dbReference>
<dbReference type="Gene3D" id="1.10.340.70">
    <property type="match status" value="1"/>
</dbReference>
<evidence type="ECO:0000256" key="12">
    <source>
        <dbReference type="ARBA" id="ARBA00022918"/>
    </source>
</evidence>
<keyword evidence="6" id="KW-0479">Metal-binding</keyword>
<keyword evidence="5" id="KW-0540">Nuclease</keyword>
<evidence type="ECO:0000256" key="3">
    <source>
        <dbReference type="ARBA" id="ARBA00022679"/>
    </source>
</evidence>
<keyword evidence="15" id="KW-0233">DNA recombination</keyword>
<dbReference type="InterPro" id="IPR001584">
    <property type="entry name" value="Integrase_cat-core"/>
</dbReference>
<dbReference type="InterPro" id="IPR056924">
    <property type="entry name" value="SH3_Tf2-1"/>
</dbReference>
<evidence type="ECO:0000256" key="6">
    <source>
        <dbReference type="ARBA" id="ARBA00022723"/>
    </source>
</evidence>
<dbReference type="Pfam" id="PF00078">
    <property type="entry name" value="RVT_1"/>
    <property type="match status" value="1"/>
</dbReference>
<reference evidence="19 20" key="1">
    <citation type="journal article" date="2018" name="Gigascience">
        <title>Genomes of trombidid mites reveal novel predicted allergens and laterally-transferred genes associated with secondary metabolism.</title>
        <authorList>
            <person name="Dong X."/>
            <person name="Chaisiri K."/>
            <person name="Xia D."/>
            <person name="Armstrong S.D."/>
            <person name="Fang Y."/>
            <person name="Donnelly M.J."/>
            <person name="Kadowaki T."/>
            <person name="McGarry J.W."/>
            <person name="Darby A.C."/>
            <person name="Makepeace B.L."/>
        </authorList>
    </citation>
    <scope>NUCLEOTIDE SEQUENCE [LARGE SCALE GENOMIC DNA]</scope>
    <source>
        <strain evidence="19">UoL-WK</strain>
    </source>
</reference>
<dbReference type="PANTHER" id="PTHR37984">
    <property type="entry name" value="PROTEIN CBG26694"/>
    <property type="match status" value="1"/>
</dbReference>
<dbReference type="STRING" id="1965070.A0A3S3P5T4"/>
<keyword evidence="7" id="KW-0064">Aspartyl protease</keyword>
<name>A0A3S3P5T4_9ACAR</name>
<evidence type="ECO:0000256" key="15">
    <source>
        <dbReference type="ARBA" id="ARBA00023172"/>
    </source>
</evidence>
<dbReference type="SUPFAM" id="SSF56672">
    <property type="entry name" value="DNA/RNA polymerases"/>
    <property type="match status" value="1"/>
</dbReference>
<dbReference type="Gene3D" id="3.30.70.270">
    <property type="match status" value="2"/>
</dbReference>
<keyword evidence="13" id="KW-0239">DNA-directed DNA polymerase</keyword>
<dbReference type="Pfam" id="PF24626">
    <property type="entry name" value="SH3_Tf2-1"/>
    <property type="match status" value="1"/>
</dbReference>
<dbReference type="Pfam" id="PF17921">
    <property type="entry name" value="Integrase_H2C2"/>
    <property type="match status" value="1"/>
</dbReference>
<comment type="caution">
    <text evidence="19">The sequence shown here is derived from an EMBL/GenBank/DDBJ whole genome shotgun (WGS) entry which is preliminary data.</text>
</comment>
<evidence type="ECO:0000256" key="1">
    <source>
        <dbReference type="ARBA" id="ARBA00012493"/>
    </source>
</evidence>
<keyword evidence="11" id="KW-0229">DNA integration</keyword>
<dbReference type="InterPro" id="IPR000477">
    <property type="entry name" value="RT_dom"/>
</dbReference>
<dbReference type="InterPro" id="IPR036397">
    <property type="entry name" value="RNaseH_sf"/>
</dbReference>
<dbReference type="Pfam" id="PF17917">
    <property type="entry name" value="RT_RNaseH"/>
    <property type="match status" value="1"/>
</dbReference>
<dbReference type="InterPro" id="IPR012337">
    <property type="entry name" value="RNaseH-like_sf"/>
</dbReference>
<dbReference type="GO" id="GO:0046872">
    <property type="term" value="F:metal ion binding"/>
    <property type="evidence" value="ECO:0007669"/>
    <property type="project" value="UniProtKB-KW"/>
</dbReference>
<keyword evidence="10" id="KW-0460">Magnesium</keyword>
<keyword evidence="3" id="KW-0808">Transferase</keyword>
<keyword evidence="8" id="KW-0255">Endonuclease</keyword>
<evidence type="ECO:0000313" key="19">
    <source>
        <dbReference type="EMBL" id="RWS01610.1"/>
    </source>
</evidence>
<dbReference type="FunFam" id="3.10.20.370:FF:000001">
    <property type="entry name" value="Retrovirus-related Pol polyprotein from transposon 17.6-like protein"/>
    <property type="match status" value="1"/>
</dbReference>
<evidence type="ECO:0000256" key="16">
    <source>
        <dbReference type="SAM" id="MobiDB-lite"/>
    </source>
</evidence>
<evidence type="ECO:0000256" key="11">
    <source>
        <dbReference type="ARBA" id="ARBA00022908"/>
    </source>
</evidence>
<dbReference type="SUPFAM" id="SSF53098">
    <property type="entry name" value="Ribonuclease H-like"/>
    <property type="match status" value="1"/>
</dbReference>
<dbReference type="GO" id="GO:0042575">
    <property type="term" value="C:DNA polymerase complex"/>
    <property type="evidence" value="ECO:0007669"/>
    <property type="project" value="UniProtKB-ARBA"/>
</dbReference>
<dbReference type="PROSITE" id="PS50994">
    <property type="entry name" value="INTEGRASE"/>
    <property type="match status" value="1"/>
</dbReference>
<evidence type="ECO:0000256" key="13">
    <source>
        <dbReference type="ARBA" id="ARBA00022932"/>
    </source>
</evidence>
<dbReference type="GO" id="GO:0015074">
    <property type="term" value="P:DNA integration"/>
    <property type="evidence" value="ECO:0007669"/>
    <property type="project" value="UniProtKB-KW"/>
</dbReference>
<evidence type="ECO:0000256" key="10">
    <source>
        <dbReference type="ARBA" id="ARBA00022842"/>
    </source>
</evidence>
<dbReference type="GO" id="GO:0006310">
    <property type="term" value="P:DNA recombination"/>
    <property type="evidence" value="ECO:0007669"/>
    <property type="project" value="UniProtKB-KW"/>
</dbReference>
<organism evidence="19 20">
    <name type="scientific">Dinothrombium tinctorium</name>
    <dbReference type="NCBI Taxonomy" id="1965070"/>
    <lineage>
        <taxon>Eukaryota</taxon>
        <taxon>Metazoa</taxon>
        <taxon>Ecdysozoa</taxon>
        <taxon>Arthropoda</taxon>
        <taxon>Chelicerata</taxon>
        <taxon>Arachnida</taxon>
        <taxon>Acari</taxon>
        <taxon>Acariformes</taxon>
        <taxon>Trombidiformes</taxon>
        <taxon>Prostigmata</taxon>
        <taxon>Anystina</taxon>
        <taxon>Parasitengona</taxon>
        <taxon>Trombidioidea</taxon>
        <taxon>Trombidiidae</taxon>
        <taxon>Dinothrombium</taxon>
    </lineage>
</organism>
<dbReference type="FunFam" id="1.10.340.70:FF:000001">
    <property type="entry name" value="Retrovirus-related Pol polyprotein from transposon gypsy-like Protein"/>
    <property type="match status" value="1"/>
</dbReference>
<accession>A0A3S3P5T4</accession>
<dbReference type="Gene3D" id="3.10.20.370">
    <property type="match status" value="1"/>
</dbReference>
<evidence type="ECO:0000256" key="8">
    <source>
        <dbReference type="ARBA" id="ARBA00022759"/>
    </source>
</evidence>
<keyword evidence="2" id="KW-0645">Protease</keyword>
<dbReference type="InterPro" id="IPR041373">
    <property type="entry name" value="RT_RNaseH"/>
</dbReference>
<evidence type="ECO:0000259" key="18">
    <source>
        <dbReference type="PROSITE" id="PS50994"/>
    </source>
</evidence>
<dbReference type="Gene3D" id="3.10.10.10">
    <property type="entry name" value="HIV Type 1 Reverse Transcriptase, subunit A, domain 1"/>
    <property type="match status" value="1"/>
</dbReference>
<dbReference type="EC" id="2.7.7.49" evidence="1"/>
<dbReference type="InterPro" id="IPR043502">
    <property type="entry name" value="DNA/RNA_pol_sf"/>
</dbReference>
<feature type="domain" description="Integrase catalytic" evidence="18">
    <location>
        <begin position="818"/>
        <end position="977"/>
    </location>
</feature>
<evidence type="ECO:0000256" key="4">
    <source>
        <dbReference type="ARBA" id="ARBA00022695"/>
    </source>
</evidence>
<dbReference type="EMBL" id="NCKU01008895">
    <property type="protein sequence ID" value="RWS01610.1"/>
    <property type="molecule type" value="Genomic_DNA"/>
</dbReference>
<dbReference type="InterPro" id="IPR050951">
    <property type="entry name" value="Retrovirus_Pol_polyprotein"/>
</dbReference>
<dbReference type="GO" id="GO:0004519">
    <property type="term" value="F:endonuclease activity"/>
    <property type="evidence" value="ECO:0007669"/>
    <property type="project" value="UniProtKB-KW"/>
</dbReference>
<dbReference type="GO" id="GO:0003964">
    <property type="term" value="F:RNA-directed DNA polymerase activity"/>
    <property type="evidence" value="ECO:0007669"/>
    <property type="project" value="UniProtKB-KW"/>
</dbReference>
<sequence>MGRRRQKDLSHSSQETIISEVYVEEKETSKSVSEKQNPKFKQPPDAKDNDFIELKPKIQVFKGLDDKVTIHNWLKRYEMLSEYFGWDERRKIIMLGNYLEDDALNWYIENCVNINFEQTKESLVERFGIPVVEPIVEFMNLKYDINTGLDTISDFKLRISKEFKIEQFLNENKKVIIKEIVSNYSRNVIQEKILQNENGLKCNFDQIGVNLSEYKNERINQNDEDILSEKEKIDIKSVLTEFHDVFAKDKFDVGSINIETCKINLTNNVPINLRPYRCSQIDQEKIDAQIKVLLEKGLIRKSISPYSFPVTLADKKDEGKRSRLCIDYRKLNQYTIADNYPFPRIEDIVDKIHGSKYFTKLDIASGFLHILIEKSDIHKTAFVTMNEHFEWLVMPFGFRNAPSIFQRIIYSILKKHNLTKFAHNYLDDILIHSKSFKEHIKHIKLVLSALLKENVKLKLSKCDFAKSKVEYLGHIISENRISPLNDNLISIKEFPRPISIKSVQQFLGKVNYYHKFIPNAPKLLAPLYKLLKKNEQFKWCDNCENSFNLIKDYLISSPILRIYDPNAHCYIFTDASKIGIGAVLKQKDENGNMHPVAYFSKKLLSYQQNYSITEIECLAIVEAINFWHHYLYGKNFTVITDHNALKWLKSVKKPNSRLFNWSLKLSQYDFNIKYEPGKNNVEADCLSRNPIERNECKEHVKVVNLLTKDEILEAQKEWEKNKEPIPKKCFKLNDLIVKHKNMFTKVFVPQKLKLKLIENFHLKFGHLGKNKMIKLMSTCYFWQSMCKDIKSFVDSCDICQTNKLTKVKKLGTLSQIGPAKEPLEIVSIDTIGGFANYNSNKQYIHVAIDNFTRFVWCLASKTQNAKDFINLIKSVMNVSKPKQIIADRYTGINSNEFKNFLCKNDMKIQFITTNCPQSNGICERVNQTLTTRLRCKINDNNHKKCWPKLLELVVEEYNNSPHNVTQFTPKYLLFGLMPFEPIAENYYPSLNEAREIAFKNSEIYHKYNKLLYDNHHLQQTLKVGDLVLIENKNKISRKKLDPVMVGPFKIVKKLSEISYEVECDKKGRETDVFHISKLRLYQKCEHIT</sequence>
<keyword evidence="14" id="KW-0238">DNA-binding</keyword>
<evidence type="ECO:0000256" key="14">
    <source>
        <dbReference type="ARBA" id="ARBA00023125"/>
    </source>
</evidence>
<keyword evidence="20" id="KW-1185">Reference proteome</keyword>
<gene>
    <name evidence="19" type="ORF">B4U79_02446</name>
</gene>
<evidence type="ECO:0000256" key="5">
    <source>
        <dbReference type="ARBA" id="ARBA00022722"/>
    </source>
</evidence>
<dbReference type="Gene3D" id="3.30.420.10">
    <property type="entry name" value="Ribonuclease H-like superfamily/Ribonuclease H"/>
    <property type="match status" value="1"/>
</dbReference>
<evidence type="ECO:0000256" key="9">
    <source>
        <dbReference type="ARBA" id="ARBA00022801"/>
    </source>
</evidence>
<keyword evidence="4" id="KW-0548">Nucleotidyltransferase</keyword>
<dbReference type="AlphaFoldDB" id="A0A3S3P5T4"/>
<keyword evidence="12" id="KW-0695">RNA-directed DNA polymerase</keyword>
<dbReference type="CDD" id="cd09274">
    <property type="entry name" value="RNase_HI_RT_Ty3"/>
    <property type="match status" value="1"/>
</dbReference>
<dbReference type="GO" id="GO:0003887">
    <property type="term" value="F:DNA-directed DNA polymerase activity"/>
    <property type="evidence" value="ECO:0007669"/>
    <property type="project" value="UniProtKB-KW"/>
</dbReference>
<feature type="domain" description="Reverse transcriptase" evidence="17">
    <location>
        <begin position="294"/>
        <end position="476"/>
    </location>
</feature>
<dbReference type="Proteomes" id="UP000285301">
    <property type="component" value="Unassembled WGS sequence"/>
</dbReference>